<dbReference type="HOGENOM" id="CLU_107151_0_0_6"/>
<dbReference type="eggNOG" id="COG3861">
    <property type="taxonomic scope" value="Bacteria"/>
</dbReference>
<protein>
    <recommendedName>
        <fullName evidence="2">Glycine zipper domain-containing protein</fullName>
    </recommendedName>
</protein>
<evidence type="ECO:0000313" key="4">
    <source>
        <dbReference type="Proteomes" id="UP000013049"/>
    </source>
</evidence>
<evidence type="ECO:0000256" key="1">
    <source>
        <dbReference type="SAM" id="MobiDB-lite"/>
    </source>
</evidence>
<dbReference type="Pfam" id="PF13488">
    <property type="entry name" value="Gly-zipper_Omp"/>
    <property type="match status" value="1"/>
</dbReference>
<name>N8UY36_9GAMM</name>
<dbReference type="RefSeq" id="WP_004771893.1">
    <property type="nucleotide sequence ID" value="NZ_KB849357.1"/>
</dbReference>
<dbReference type="Proteomes" id="UP000013049">
    <property type="component" value="Unassembled WGS sequence"/>
</dbReference>
<organism evidence="3 4">
    <name type="scientific">Acinetobacter vivianii</name>
    <dbReference type="NCBI Taxonomy" id="1776742"/>
    <lineage>
        <taxon>Bacteria</taxon>
        <taxon>Pseudomonadati</taxon>
        <taxon>Pseudomonadota</taxon>
        <taxon>Gammaproteobacteria</taxon>
        <taxon>Moraxellales</taxon>
        <taxon>Moraxellaceae</taxon>
        <taxon>Acinetobacter</taxon>
    </lineage>
</organism>
<feature type="region of interest" description="Disordered" evidence="1">
    <location>
        <begin position="1"/>
        <end position="41"/>
    </location>
</feature>
<evidence type="ECO:0000313" key="3">
    <source>
        <dbReference type="EMBL" id="ENU92486.1"/>
    </source>
</evidence>
<dbReference type="AlphaFoldDB" id="N8UY36"/>
<comment type="caution">
    <text evidence="3">The sequence shown here is derived from an EMBL/GenBank/DDBJ whole genome shotgun (WGS) entry which is preliminary data.</text>
</comment>
<reference evidence="3 4" key="1">
    <citation type="submission" date="2013-02" db="EMBL/GenBank/DDBJ databases">
        <title>The Genome Sequence of Acinetobacter sp. NIPH 758.</title>
        <authorList>
            <consortium name="The Broad Institute Genome Sequencing Platform"/>
            <consortium name="The Broad Institute Genome Sequencing Center for Infectious Disease"/>
            <person name="Cerqueira G."/>
            <person name="Feldgarden M."/>
            <person name="Courvalin P."/>
            <person name="Perichon B."/>
            <person name="Grillot-Courvalin C."/>
            <person name="Clermont D."/>
            <person name="Rocha E."/>
            <person name="Yoon E.-J."/>
            <person name="Nemec A."/>
            <person name="Walker B."/>
            <person name="Young S.K."/>
            <person name="Zeng Q."/>
            <person name="Gargeya S."/>
            <person name="Fitzgerald M."/>
            <person name="Haas B."/>
            <person name="Abouelleil A."/>
            <person name="Alvarado L."/>
            <person name="Arachchi H.M."/>
            <person name="Berlin A.M."/>
            <person name="Chapman S.B."/>
            <person name="Dewar J."/>
            <person name="Goldberg J."/>
            <person name="Griggs A."/>
            <person name="Gujja S."/>
            <person name="Hansen M."/>
            <person name="Howarth C."/>
            <person name="Imamovic A."/>
            <person name="Larimer J."/>
            <person name="McCowan C."/>
            <person name="Murphy C."/>
            <person name="Neiman D."/>
            <person name="Pearson M."/>
            <person name="Priest M."/>
            <person name="Roberts A."/>
            <person name="Saif S."/>
            <person name="Shea T."/>
            <person name="Sisk P."/>
            <person name="Sykes S."/>
            <person name="Wortman J."/>
            <person name="Nusbaum C."/>
            <person name="Birren B."/>
        </authorList>
    </citation>
    <scope>NUCLEOTIDE SEQUENCE [LARGE SCALE GENOMIC DNA]</scope>
    <source>
        <strain evidence="3 4">NIPH 758</strain>
    </source>
</reference>
<feature type="compositionally biased region" description="Basic and acidic residues" evidence="1">
    <location>
        <begin position="1"/>
        <end position="24"/>
    </location>
</feature>
<dbReference type="PANTHER" id="PTHR21525:SF9">
    <property type="entry name" value="CHANNEL_COLICIN DOMAIN-CONTAINING PROTEIN"/>
    <property type="match status" value="1"/>
</dbReference>
<dbReference type="PATRIC" id="fig|1217712.3.peg.2289"/>
<gene>
    <name evidence="3" type="ORF">F971_02377</name>
</gene>
<dbReference type="InterPro" id="IPR039567">
    <property type="entry name" value="Gly-zipper"/>
</dbReference>
<sequence length="181" mass="19707">MTNNDQYDRERIKNSSDEVKKELNADPITGEPGSHPVGTGVGAAGGAVAGATIGSAGGPVGTLVGGAVGAFVGGLAGNAVGEAIDPTVEDAYWRENYLNQPYYNEAKAKYPDLDYDRDYRGAYRVGYEKRYGYDPDVAFEEVEPELRTHWNQEGKADSRLSWEEARHASRDAWNRTTDLSK</sequence>
<accession>N8UY36</accession>
<feature type="domain" description="Glycine zipper" evidence="2">
    <location>
        <begin position="41"/>
        <end position="82"/>
    </location>
</feature>
<proteinExistence type="predicted"/>
<evidence type="ECO:0000259" key="2">
    <source>
        <dbReference type="Pfam" id="PF13488"/>
    </source>
</evidence>
<dbReference type="PANTHER" id="PTHR21525">
    <property type="entry name" value="MOTILE SPERM PROTEIN"/>
    <property type="match status" value="1"/>
</dbReference>
<dbReference type="EMBL" id="APPC01000017">
    <property type="protein sequence ID" value="ENU92486.1"/>
    <property type="molecule type" value="Genomic_DNA"/>
</dbReference>